<evidence type="ECO:0000313" key="2">
    <source>
        <dbReference type="EMBL" id="GAA4600991.1"/>
    </source>
</evidence>
<evidence type="ECO:0000256" key="1">
    <source>
        <dbReference type="ARBA" id="ARBA00010617"/>
    </source>
</evidence>
<dbReference type="RefSeq" id="WP_345346568.1">
    <property type="nucleotide sequence ID" value="NZ_BAABHJ010000001.1"/>
</dbReference>
<gene>
    <name evidence="2" type="ORF">GCM10023195_01930</name>
</gene>
<accession>A0ABP8TC73</accession>
<dbReference type="PRINTS" id="PR00385">
    <property type="entry name" value="P450"/>
</dbReference>
<dbReference type="PRINTS" id="PR00359">
    <property type="entry name" value="BP450"/>
</dbReference>
<dbReference type="Gene3D" id="1.10.630.10">
    <property type="entry name" value="Cytochrome P450"/>
    <property type="match status" value="1"/>
</dbReference>
<sequence length="386" mass="41694">MSFPVGASATIEELDADPHPLLARLRAAEPVSWIPALGGWLVTRHDLALRVLRDTRYTVDDPRFSTAQVVGTSMLSLDGAEHTRHRDAFARRFRPAETRARFTEFVRAEVDRLVGAVAPRGHAEVRADLAGPLAVAVVTEALGLRDVTPATIRSWYDAFVEAVSAITAGRPANAGDAYDRLRAKVEAALDERAADDTLLAAAARHLTTDEVVANAAVLMFGGIDTTEGMITNAVLHLLERPDRLTAVRAEPDLLAPAVEESVRLEPAASVVDRYATEDVALGGARIAKGDLVRVSITAANRDPAVFADPDRYDPRRANADRHLSFAHGPHFCFGAHLARLETITMLRALIRLPELRLAGPATPRGLVFRKPPALEVAWTPVAGRGL</sequence>
<name>A0ABP8TC73_9ACTN</name>
<dbReference type="EMBL" id="BAABHJ010000001">
    <property type="protein sequence ID" value="GAA4600991.1"/>
    <property type="molecule type" value="Genomic_DNA"/>
</dbReference>
<dbReference type="Proteomes" id="UP001500212">
    <property type="component" value="Unassembled WGS sequence"/>
</dbReference>
<dbReference type="PANTHER" id="PTHR46696">
    <property type="entry name" value="P450, PUTATIVE (EUROFUNG)-RELATED"/>
    <property type="match status" value="1"/>
</dbReference>
<dbReference type="SUPFAM" id="SSF48264">
    <property type="entry name" value="Cytochrome P450"/>
    <property type="match status" value="1"/>
</dbReference>
<reference evidence="3" key="1">
    <citation type="journal article" date="2019" name="Int. J. Syst. Evol. Microbiol.">
        <title>The Global Catalogue of Microorganisms (GCM) 10K type strain sequencing project: providing services to taxonomists for standard genome sequencing and annotation.</title>
        <authorList>
            <consortium name="The Broad Institute Genomics Platform"/>
            <consortium name="The Broad Institute Genome Sequencing Center for Infectious Disease"/>
            <person name="Wu L."/>
            <person name="Ma J."/>
        </authorList>
    </citation>
    <scope>NUCLEOTIDE SEQUENCE [LARGE SCALE GENOMIC DNA]</scope>
    <source>
        <strain evidence="3">JCM 17938</strain>
    </source>
</reference>
<dbReference type="Pfam" id="PF00067">
    <property type="entry name" value="p450"/>
    <property type="match status" value="1"/>
</dbReference>
<dbReference type="InterPro" id="IPR002397">
    <property type="entry name" value="Cyt_P450_B"/>
</dbReference>
<dbReference type="InterPro" id="IPR001128">
    <property type="entry name" value="Cyt_P450"/>
</dbReference>
<dbReference type="PANTHER" id="PTHR46696:SF1">
    <property type="entry name" value="CYTOCHROME P450 YJIB-RELATED"/>
    <property type="match status" value="1"/>
</dbReference>
<comment type="similarity">
    <text evidence="1">Belongs to the cytochrome P450 family.</text>
</comment>
<evidence type="ECO:0000313" key="3">
    <source>
        <dbReference type="Proteomes" id="UP001500212"/>
    </source>
</evidence>
<protein>
    <submittedName>
        <fullName evidence="2">Cytochrome P450</fullName>
    </submittedName>
</protein>
<dbReference type="InterPro" id="IPR036396">
    <property type="entry name" value="Cyt_P450_sf"/>
</dbReference>
<organism evidence="2 3">
    <name type="scientific">Actinoallomurus liliacearum</name>
    <dbReference type="NCBI Taxonomy" id="1080073"/>
    <lineage>
        <taxon>Bacteria</taxon>
        <taxon>Bacillati</taxon>
        <taxon>Actinomycetota</taxon>
        <taxon>Actinomycetes</taxon>
        <taxon>Streptosporangiales</taxon>
        <taxon>Thermomonosporaceae</taxon>
        <taxon>Actinoallomurus</taxon>
    </lineage>
</organism>
<keyword evidence="3" id="KW-1185">Reference proteome</keyword>
<comment type="caution">
    <text evidence="2">The sequence shown here is derived from an EMBL/GenBank/DDBJ whole genome shotgun (WGS) entry which is preliminary data.</text>
</comment>
<proteinExistence type="inferred from homology"/>